<dbReference type="Gene3D" id="1.10.20.10">
    <property type="entry name" value="Histone, subunit A"/>
    <property type="match status" value="1"/>
</dbReference>
<dbReference type="SUPFAM" id="SSF47113">
    <property type="entry name" value="Histone-fold"/>
    <property type="match status" value="1"/>
</dbReference>
<protein>
    <recommendedName>
        <fullName evidence="3">Histone H2A/H2B/H3 domain-containing protein</fullName>
    </recommendedName>
</protein>
<dbReference type="InParanoid" id="A0A1Y1Y5K6"/>
<gene>
    <name evidence="1" type="ORF">K493DRAFT_302785</name>
</gene>
<dbReference type="STRING" id="1314790.A0A1Y1Y5K6"/>
<evidence type="ECO:0000313" key="2">
    <source>
        <dbReference type="Proteomes" id="UP000193498"/>
    </source>
</evidence>
<evidence type="ECO:0008006" key="3">
    <source>
        <dbReference type="Google" id="ProtNLM"/>
    </source>
</evidence>
<dbReference type="Proteomes" id="UP000193498">
    <property type="component" value="Unassembled WGS sequence"/>
</dbReference>
<dbReference type="EMBL" id="MCFE01000242">
    <property type="protein sequence ID" value="ORX93239.1"/>
    <property type="molecule type" value="Genomic_DNA"/>
</dbReference>
<dbReference type="InterPro" id="IPR009072">
    <property type="entry name" value="Histone-fold"/>
</dbReference>
<sequence length="125" mass="13940">MKGRKNTRKKATKKAETGELATPGLLFPVEAVLEKMRSFSRMDVTLDAGIYITSMIQHVVEDILDEAVYKVHNAGTGRIIPKDINEIIKHDSEWSQLFKNVVIAQGGRCDLAAQNTNHCSTSNQR</sequence>
<dbReference type="AlphaFoldDB" id="A0A1Y1Y5K6"/>
<reference evidence="1 2" key="1">
    <citation type="submission" date="2016-07" db="EMBL/GenBank/DDBJ databases">
        <title>Pervasive Adenine N6-methylation of Active Genes in Fungi.</title>
        <authorList>
            <consortium name="DOE Joint Genome Institute"/>
            <person name="Mondo S.J."/>
            <person name="Dannebaum R.O."/>
            <person name="Kuo R.C."/>
            <person name="Labutti K."/>
            <person name="Haridas S."/>
            <person name="Kuo A."/>
            <person name="Salamov A."/>
            <person name="Ahrendt S.R."/>
            <person name="Lipzen A."/>
            <person name="Sullivan W."/>
            <person name="Andreopoulos W.B."/>
            <person name="Clum A."/>
            <person name="Lindquist E."/>
            <person name="Daum C."/>
            <person name="Ramamoorthy G.K."/>
            <person name="Gryganskyi A."/>
            <person name="Culley D."/>
            <person name="Magnuson J.K."/>
            <person name="James T.Y."/>
            <person name="O'Malley M.A."/>
            <person name="Stajich J.E."/>
            <person name="Spatafora J.W."/>
            <person name="Visel A."/>
            <person name="Grigoriev I.V."/>
        </authorList>
    </citation>
    <scope>NUCLEOTIDE SEQUENCE [LARGE SCALE GENOMIC DNA]</scope>
    <source>
        <strain evidence="1 2">CBS 931.73</strain>
    </source>
</reference>
<dbReference type="GO" id="GO:0046982">
    <property type="term" value="F:protein heterodimerization activity"/>
    <property type="evidence" value="ECO:0007669"/>
    <property type="project" value="InterPro"/>
</dbReference>
<organism evidence="1 2">
    <name type="scientific">Basidiobolus meristosporus CBS 931.73</name>
    <dbReference type="NCBI Taxonomy" id="1314790"/>
    <lineage>
        <taxon>Eukaryota</taxon>
        <taxon>Fungi</taxon>
        <taxon>Fungi incertae sedis</taxon>
        <taxon>Zoopagomycota</taxon>
        <taxon>Entomophthoromycotina</taxon>
        <taxon>Basidiobolomycetes</taxon>
        <taxon>Basidiobolales</taxon>
        <taxon>Basidiobolaceae</taxon>
        <taxon>Basidiobolus</taxon>
    </lineage>
</organism>
<accession>A0A1Y1Y5K6</accession>
<keyword evidence="2" id="KW-1185">Reference proteome</keyword>
<name>A0A1Y1Y5K6_9FUNG</name>
<proteinExistence type="predicted"/>
<evidence type="ECO:0000313" key="1">
    <source>
        <dbReference type="EMBL" id="ORX93239.1"/>
    </source>
</evidence>
<dbReference type="OrthoDB" id="10253031at2759"/>
<comment type="caution">
    <text evidence="1">The sequence shown here is derived from an EMBL/GenBank/DDBJ whole genome shotgun (WGS) entry which is preliminary data.</text>
</comment>